<protein>
    <submittedName>
        <fullName evidence="8">Formate/nitrite transporter</fullName>
    </submittedName>
</protein>
<dbReference type="PANTHER" id="PTHR30520">
    <property type="entry name" value="FORMATE TRANSPORTER-RELATED"/>
    <property type="match status" value="1"/>
</dbReference>
<proteinExistence type="inferred from homology"/>
<dbReference type="HOGENOM" id="CLU_036896_0_1_1"/>
<dbReference type="EMBL" id="KL584852">
    <property type="protein sequence ID" value="KEQ58723.1"/>
    <property type="molecule type" value="Genomic_DNA"/>
</dbReference>
<feature type="transmembrane region" description="Helical" evidence="7">
    <location>
        <begin position="253"/>
        <end position="271"/>
    </location>
</feature>
<sequence length="318" mass="34770">MTTAFPYNQPMEVVHNAYTAQQTTEIASRMGAVKARMRIDKIFFSGFMAGCILAFACAAVSVVNVAPWYQENAPGVIKLMAAIIFPFGLVAIILTGADLCTGSFMFTTMSTLHRRTSILQMLQHWVLTFFGNLAGSLFVMAILIGYGGILSDAAYASQTIKFATKKVVAPEWHQIFLRGIGANWLVCLACFLACGAREMVSKIMAIWWPTFAFVILAFDHVVANMFYIPIAIFLGAPQISVGLYIWKSMIPALLGNIVGGGLFVGVIYWYMYLAGNPEPVLIDGASYGGRAMSLFGVNADVEESPTRVRRESDKTSMV</sequence>
<evidence type="ECO:0000256" key="6">
    <source>
        <dbReference type="ARBA" id="ARBA00049660"/>
    </source>
</evidence>
<dbReference type="RefSeq" id="XP_040875746.1">
    <property type="nucleotide sequence ID" value="XM_041028785.1"/>
</dbReference>
<evidence type="ECO:0000256" key="3">
    <source>
        <dbReference type="ARBA" id="ARBA00022692"/>
    </source>
</evidence>
<reference evidence="8 9" key="1">
    <citation type="journal article" date="2014" name="BMC Genomics">
        <title>Genome sequencing of four Aureobasidium pullulans varieties: biotechnological potential, stress tolerance, and description of new species.</title>
        <authorList>
            <person name="Gostin Ar C."/>
            <person name="Ohm R.A."/>
            <person name="Kogej T."/>
            <person name="Sonjak S."/>
            <person name="Turk M."/>
            <person name="Zajc J."/>
            <person name="Zalar P."/>
            <person name="Grube M."/>
            <person name="Sun H."/>
            <person name="Han J."/>
            <person name="Sharma A."/>
            <person name="Chiniquy J."/>
            <person name="Ngan C.Y."/>
            <person name="Lipzen A."/>
            <person name="Barry K."/>
            <person name="Grigoriev I.V."/>
            <person name="Gunde-Cimerman N."/>
        </authorList>
    </citation>
    <scope>NUCLEOTIDE SEQUENCE [LARGE SCALE GENOMIC DNA]</scope>
    <source>
        <strain evidence="8 9">CBS 110374</strain>
    </source>
</reference>
<evidence type="ECO:0000313" key="8">
    <source>
        <dbReference type="EMBL" id="KEQ58723.1"/>
    </source>
</evidence>
<dbReference type="FunFam" id="1.20.1080.10:FF:000011">
    <property type="entry name" value="Formate family transporter"/>
    <property type="match status" value="1"/>
</dbReference>
<feature type="transmembrane region" description="Helical" evidence="7">
    <location>
        <begin position="203"/>
        <end position="220"/>
    </location>
</feature>
<dbReference type="GO" id="GO:0005886">
    <property type="term" value="C:plasma membrane"/>
    <property type="evidence" value="ECO:0007669"/>
    <property type="project" value="TreeGrafter"/>
</dbReference>
<keyword evidence="2" id="KW-0813">Transport</keyword>
<organism evidence="8 9">
    <name type="scientific">Aureobasidium melanogenum (strain CBS 110374)</name>
    <name type="common">Aureobasidium pullulans var. melanogenum</name>
    <dbReference type="NCBI Taxonomy" id="1043003"/>
    <lineage>
        <taxon>Eukaryota</taxon>
        <taxon>Fungi</taxon>
        <taxon>Dikarya</taxon>
        <taxon>Ascomycota</taxon>
        <taxon>Pezizomycotina</taxon>
        <taxon>Dothideomycetes</taxon>
        <taxon>Dothideomycetidae</taxon>
        <taxon>Dothideales</taxon>
        <taxon>Saccotheciaceae</taxon>
        <taxon>Aureobasidium</taxon>
    </lineage>
</organism>
<feature type="transmembrane region" description="Helical" evidence="7">
    <location>
        <begin position="126"/>
        <end position="149"/>
    </location>
</feature>
<dbReference type="PROSITE" id="PS01006">
    <property type="entry name" value="FORMATE_NITRITE_TP_2"/>
    <property type="match status" value="1"/>
</dbReference>
<dbReference type="Proteomes" id="UP000030672">
    <property type="component" value="Unassembled WGS sequence"/>
</dbReference>
<dbReference type="GeneID" id="63922158"/>
<evidence type="ECO:0000256" key="5">
    <source>
        <dbReference type="ARBA" id="ARBA00023136"/>
    </source>
</evidence>
<comment type="similarity">
    <text evidence="6">Belongs to the FNT transporter (TC 1.A.16) family.</text>
</comment>
<keyword evidence="9" id="KW-1185">Reference proteome</keyword>
<feature type="transmembrane region" description="Helical" evidence="7">
    <location>
        <begin position="83"/>
        <end position="106"/>
    </location>
</feature>
<dbReference type="GO" id="GO:0015707">
    <property type="term" value="P:nitrite transport"/>
    <property type="evidence" value="ECO:0007669"/>
    <property type="project" value="TreeGrafter"/>
</dbReference>
<dbReference type="InterPro" id="IPR024002">
    <property type="entry name" value="For/NO2_transpt_CS"/>
</dbReference>
<dbReference type="Pfam" id="PF01226">
    <property type="entry name" value="Form_Nir_trans"/>
    <property type="match status" value="1"/>
</dbReference>
<dbReference type="AlphaFoldDB" id="A0A074VEB3"/>
<feature type="transmembrane region" description="Helical" evidence="7">
    <location>
        <begin position="175"/>
        <end position="196"/>
    </location>
</feature>
<feature type="transmembrane region" description="Helical" evidence="7">
    <location>
        <begin position="226"/>
        <end position="246"/>
    </location>
</feature>
<feature type="transmembrane region" description="Helical" evidence="7">
    <location>
        <begin position="42"/>
        <end position="63"/>
    </location>
</feature>
<dbReference type="STRING" id="1043003.A0A074VEB3"/>
<comment type="subcellular location">
    <subcellularLocation>
        <location evidence="1">Membrane</location>
        <topology evidence="1">Multi-pass membrane protein</topology>
    </subcellularLocation>
</comment>
<evidence type="ECO:0000256" key="4">
    <source>
        <dbReference type="ARBA" id="ARBA00022989"/>
    </source>
</evidence>
<dbReference type="InterPro" id="IPR000292">
    <property type="entry name" value="For/NO2_transpt"/>
</dbReference>
<dbReference type="Gene3D" id="1.20.1080.10">
    <property type="entry name" value="Glycerol uptake facilitator protein"/>
    <property type="match status" value="1"/>
</dbReference>
<keyword evidence="3 7" id="KW-0812">Transmembrane</keyword>
<evidence type="ECO:0000313" key="9">
    <source>
        <dbReference type="Proteomes" id="UP000030672"/>
    </source>
</evidence>
<accession>A0A074VEB3</accession>
<evidence type="ECO:0000256" key="1">
    <source>
        <dbReference type="ARBA" id="ARBA00004141"/>
    </source>
</evidence>
<name>A0A074VEB3_AURM1</name>
<gene>
    <name evidence="8" type="ORF">M437DRAFT_88261</name>
</gene>
<dbReference type="InterPro" id="IPR023271">
    <property type="entry name" value="Aquaporin-like"/>
</dbReference>
<dbReference type="PANTHER" id="PTHR30520:SF6">
    <property type="entry name" value="FORMATE_NITRATE FAMILY TRANSPORTER (EUROFUNG)"/>
    <property type="match status" value="1"/>
</dbReference>
<dbReference type="GO" id="GO:0015513">
    <property type="term" value="F:high-affinity secondary active nitrite transmembrane transporter activity"/>
    <property type="evidence" value="ECO:0007669"/>
    <property type="project" value="TreeGrafter"/>
</dbReference>
<evidence type="ECO:0000256" key="7">
    <source>
        <dbReference type="SAM" id="Phobius"/>
    </source>
</evidence>
<keyword evidence="5 7" id="KW-0472">Membrane</keyword>
<evidence type="ECO:0000256" key="2">
    <source>
        <dbReference type="ARBA" id="ARBA00022448"/>
    </source>
</evidence>
<keyword evidence="4 7" id="KW-1133">Transmembrane helix</keyword>